<gene>
    <name evidence="2" type="ORF">XH99_06930</name>
</gene>
<dbReference type="Proteomes" id="UP000289546">
    <property type="component" value="Unassembled WGS sequence"/>
</dbReference>
<accession>A0A4Q0SH28</accession>
<feature type="transmembrane region" description="Helical" evidence="1">
    <location>
        <begin position="49"/>
        <end position="71"/>
    </location>
</feature>
<evidence type="ECO:0000313" key="3">
    <source>
        <dbReference type="Proteomes" id="UP000289546"/>
    </source>
</evidence>
<reference evidence="2 3" key="1">
    <citation type="submission" date="2015-04" db="EMBL/GenBank/DDBJ databases">
        <title>Comparative genomics of rhizobia nodulating Arachis hypogaea in China.</title>
        <authorList>
            <person name="Li Y."/>
        </authorList>
    </citation>
    <scope>NUCLEOTIDE SEQUENCE [LARGE SCALE GENOMIC DNA]</scope>
    <source>
        <strain evidence="2 3">CCBAU 51757</strain>
    </source>
</reference>
<keyword evidence="3" id="KW-1185">Reference proteome</keyword>
<dbReference type="AlphaFoldDB" id="A0A4Q0SH28"/>
<name>A0A4Q0SH28_9BRAD</name>
<comment type="caution">
    <text evidence="2">The sequence shown here is derived from an EMBL/GenBank/DDBJ whole genome shotgun (WGS) entry which is preliminary data.</text>
</comment>
<protein>
    <submittedName>
        <fullName evidence="2">Uncharacterized protein</fullName>
    </submittedName>
</protein>
<keyword evidence="1" id="KW-0472">Membrane</keyword>
<evidence type="ECO:0000313" key="2">
    <source>
        <dbReference type="EMBL" id="RXH36677.1"/>
    </source>
</evidence>
<keyword evidence="1" id="KW-0812">Transmembrane</keyword>
<sequence>MGDRRHAKLGIYGLAGGQRDEMSHWRATKLPTTKHLGADRRSRQLRKRWNWGLLAALLINALLWAGIYWIIAALF</sequence>
<evidence type="ECO:0000256" key="1">
    <source>
        <dbReference type="SAM" id="Phobius"/>
    </source>
</evidence>
<proteinExistence type="predicted"/>
<keyword evidence="1" id="KW-1133">Transmembrane helix</keyword>
<organism evidence="2 3">
    <name type="scientific">Bradyrhizobium nanningense</name>
    <dbReference type="NCBI Taxonomy" id="1325118"/>
    <lineage>
        <taxon>Bacteria</taxon>
        <taxon>Pseudomonadati</taxon>
        <taxon>Pseudomonadota</taxon>
        <taxon>Alphaproteobacteria</taxon>
        <taxon>Hyphomicrobiales</taxon>
        <taxon>Nitrobacteraceae</taxon>
        <taxon>Bradyrhizobium</taxon>
    </lineage>
</organism>
<dbReference type="EMBL" id="LBJQ01000010">
    <property type="protein sequence ID" value="RXH36677.1"/>
    <property type="molecule type" value="Genomic_DNA"/>
</dbReference>